<feature type="chain" id="PRO_5045444186" evidence="1">
    <location>
        <begin position="23"/>
        <end position="135"/>
    </location>
</feature>
<dbReference type="RefSeq" id="WP_217683139.1">
    <property type="nucleotide sequence ID" value="NZ_JAHRGL010000062.1"/>
</dbReference>
<protein>
    <submittedName>
        <fullName evidence="3">Protease inhibitor I42 family protein</fullName>
    </submittedName>
</protein>
<organism evidence="3 4">
    <name type="scientific">Geopseudomonas aromaticivorans</name>
    <dbReference type="NCBI Taxonomy" id="2849492"/>
    <lineage>
        <taxon>Bacteria</taxon>
        <taxon>Pseudomonadati</taxon>
        <taxon>Pseudomonadota</taxon>
        <taxon>Gammaproteobacteria</taxon>
        <taxon>Pseudomonadales</taxon>
        <taxon>Pseudomonadaceae</taxon>
        <taxon>Geopseudomonas</taxon>
    </lineage>
</organism>
<dbReference type="EMBL" id="JAHRGL010000062">
    <property type="protein sequence ID" value="MBV2134702.1"/>
    <property type="molecule type" value="Genomic_DNA"/>
</dbReference>
<proteinExistence type="predicted"/>
<dbReference type="InterPro" id="IPR052781">
    <property type="entry name" value="Cys_protease_inhibitor_I42"/>
</dbReference>
<evidence type="ECO:0000256" key="1">
    <source>
        <dbReference type="SAM" id="SignalP"/>
    </source>
</evidence>
<evidence type="ECO:0000313" key="4">
    <source>
        <dbReference type="Proteomes" id="UP000813068"/>
    </source>
</evidence>
<keyword evidence="3" id="KW-0646">Protease inhibitor</keyword>
<name>A0ABS6N2F4_9GAMM</name>
<comment type="caution">
    <text evidence="3">The sequence shown here is derived from an EMBL/GenBank/DDBJ whole genome shotgun (WGS) entry which is preliminary data.</text>
</comment>
<feature type="domain" description="Proteinase inhibitor I42 chagasin" evidence="2">
    <location>
        <begin position="43"/>
        <end position="132"/>
    </location>
</feature>
<dbReference type="Pfam" id="PF09394">
    <property type="entry name" value="Inhibitor_I42"/>
    <property type="match status" value="1"/>
</dbReference>
<evidence type="ECO:0000313" key="3">
    <source>
        <dbReference type="EMBL" id="MBV2134702.1"/>
    </source>
</evidence>
<dbReference type="Proteomes" id="UP000813068">
    <property type="component" value="Unassembled WGS sequence"/>
</dbReference>
<gene>
    <name evidence="3" type="ORF">KRX52_18175</name>
</gene>
<evidence type="ECO:0000259" key="2">
    <source>
        <dbReference type="Pfam" id="PF09394"/>
    </source>
</evidence>
<accession>A0ABS6N2F4</accession>
<dbReference type="PANTHER" id="PTHR36530:SF1">
    <property type="entry name" value="AMOEBIASIN-1"/>
    <property type="match status" value="1"/>
</dbReference>
<dbReference type="InterPro" id="IPR018990">
    <property type="entry name" value="Prot_inh_I42_chagasin"/>
</dbReference>
<sequence length="135" mass="15017">MPILPALRLLPLAGLILLGACAQQAPSTLTLDEQPRYCDPMELHEGQEFNLRLPSNPTTGFRWVMRENAAPQLKQLGPEVYTTPEDAGVVGSAGVSTWRFRAIARGEARLELDYRRPWENGVAAAKRFDCRISVK</sequence>
<dbReference type="GO" id="GO:0030414">
    <property type="term" value="F:peptidase inhibitor activity"/>
    <property type="evidence" value="ECO:0007669"/>
    <property type="project" value="UniProtKB-KW"/>
</dbReference>
<feature type="signal peptide" evidence="1">
    <location>
        <begin position="1"/>
        <end position="22"/>
    </location>
</feature>
<dbReference type="PANTHER" id="PTHR36530">
    <property type="entry name" value="INHIBITOR OF CYSTEINE PEPTIDASE"/>
    <property type="match status" value="1"/>
</dbReference>
<keyword evidence="4" id="KW-1185">Reference proteome</keyword>
<keyword evidence="1" id="KW-0732">Signal</keyword>
<reference evidence="3 4" key="1">
    <citation type="submission" date="2021-06" db="EMBL/GenBank/DDBJ databases">
        <title>Differences between aerobic and microaerobic xylene degrading microbial communities.</title>
        <authorList>
            <person name="Banerjee S."/>
            <person name="Tancsics A."/>
        </authorList>
    </citation>
    <scope>NUCLEOTIDE SEQUENCE [LARGE SCALE GENOMIC DNA]</scope>
    <source>
        <strain evidence="3 4">MAP12</strain>
    </source>
</reference>